<dbReference type="CDD" id="cd04645">
    <property type="entry name" value="LbH_gamma_CA_like"/>
    <property type="match status" value="1"/>
</dbReference>
<comment type="caution">
    <text evidence="1">The sequence shown here is derived from an EMBL/GenBank/DDBJ whole genome shotgun (WGS) entry which is preliminary data.</text>
</comment>
<evidence type="ECO:0000313" key="2">
    <source>
        <dbReference type="Proteomes" id="UP000641625"/>
    </source>
</evidence>
<dbReference type="InterPro" id="IPR047324">
    <property type="entry name" value="LbH_gamma_CA-like"/>
</dbReference>
<dbReference type="Proteomes" id="UP000641625">
    <property type="component" value="Unassembled WGS sequence"/>
</dbReference>
<sequence>MDSREYEFEGATPDIHGYAHVSREATLVGDVTVGPNANVWPGVVLRGDVAPVEVGRESAIGDGAIVHASTVGEKVMVGHGAVLNDAAVNDGALVGFNSTVSDATIGEGSIVAMGTVVPPGYEVPAESFVRGSPATVTPLSETTIDPNEVFEAFSSGDYANLAARHQDLFE</sequence>
<dbReference type="InterPro" id="IPR050484">
    <property type="entry name" value="Transf_Hexapept/Carb_Anhydrase"/>
</dbReference>
<dbReference type="AlphaFoldDB" id="A0A847URW1"/>
<accession>A0A847URW1</accession>
<dbReference type="PANTHER" id="PTHR13061:SF29">
    <property type="entry name" value="GAMMA CARBONIC ANHYDRASE-LIKE 1, MITOCHONDRIAL-RELATED"/>
    <property type="match status" value="1"/>
</dbReference>
<gene>
    <name evidence="1" type="ORF">GOC77_17210</name>
</gene>
<dbReference type="PANTHER" id="PTHR13061">
    <property type="entry name" value="DYNACTIN SUBUNIT P25"/>
    <property type="match status" value="1"/>
</dbReference>
<dbReference type="RefSeq" id="WP_170098354.1">
    <property type="nucleotide sequence ID" value="NZ_WOWA01000009.1"/>
</dbReference>
<dbReference type="SUPFAM" id="SSF51161">
    <property type="entry name" value="Trimeric LpxA-like enzymes"/>
    <property type="match status" value="1"/>
</dbReference>
<dbReference type="EMBL" id="WOWA01000009">
    <property type="protein sequence ID" value="NLV15004.1"/>
    <property type="molecule type" value="Genomic_DNA"/>
</dbReference>
<organism evidence="1 2">
    <name type="scientific">Haloarcula argentinensis</name>
    <dbReference type="NCBI Taxonomy" id="43776"/>
    <lineage>
        <taxon>Archaea</taxon>
        <taxon>Methanobacteriati</taxon>
        <taxon>Methanobacteriota</taxon>
        <taxon>Stenosarchaea group</taxon>
        <taxon>Halobacteria</taxon>
        <taxon>Halobacteriales</taxon>
        <taxon>Haloarculaceae</taxon>
        <taxon>Haloarcula</taxon>
    </lineage>
</organism>
<dbReference type="Gene3D" id="2.160.10.10">
    <property type="entry name" value="Hexapeptide repeat proteins"/>
    <property type="match status" value="1"/>
</dbReference>
<dbReference type="InterPro" id="IPR011004">
    <property type="entry name" value="Trimer_LpxA-like_sf"/>
</dbReference>
<name>A0A847URW1_HALAR</name>
<protein>
    <submittedName>
        <fullName evidence="1">Gamma carbonic anhydrase family protein</fullName>
    </submittedName>
</protein>
<evidence type="ECO:0000313" key="1">
    <source>
        <dbReference type="EMBL" id="NLV15004.1"/>
    </source>
</evidence>
<proteinExistence type="predicted"/>
<reference evidence="1" key="1">
    <citation type="submission" date="2019-12" db="EMBL/GenBank/DDBJ databases">
        <title>Whole genome sequencing of Haloarcula argentinensis strain pws5.</title>
        <authorList>
            <person name="Verma D.K."/>
            <person name="Gopal K."/>
            <person name="Prasad E.S."/>
        </authorList>
    </citation>
    <scope>NUCLEOTIDE SEQUENCE</scope>
    <source>
        <strain evidence="1">Pws5</strain>
    </source>
</reference>